<organism evidence="1 2">
    <name type="scientific">Halobacteriovorax marinus</name>
    <dbReference type="NCBI Taxonomy" id="97084"/>
    <lineage>
        <taxon>Bacteria</taxon>
        <taxon>Pseudomonadati</taxon>
        <taxon>Bdellovibrionota</taxon>
        <taxon>Bacteriovoracia</taxon>
        <taxon>Bacteriovoracales</taxon>
        <taxon>Halobacteriovoraceae</taxon>
        <taxon>Halobacteriovorax</taxon>
    </lineage>
</organism>
<protein>
    <submittedName>
        <fullName evidence="1">Uncharacterized protein</fullName>
    </submittedName>
</protein>
<reference evidence="2" key="1">
    <citation type="journal article" date="2017" name="Proc. Natl. Acad. Sci. U.S.A.">
        <title>Simulation of Deepwater Horizon oil plume reveals substrate specialization within a complex community of hydrocarbon-degraders.</title>
        <authorList>
            <person name="Hu P."/>
            <person name="Dubinsky E.A."/>
            <person name="Probst A.J."/>
            <person name="Wang J."/>
            <person name="Sieber C.M.K."/>
            <person name="Tom L.M."/>
            <person name="Gardinali P."/>
            <person name="Banfield J.F."/>
            <person name="Atlas R.M."/>
            <person name="Andersen G.L."/>
        </authorList>
    </citation>
    <scope>NUCLEOTIDE SEQUENCE [LARGE SCALE GENOMIC DNA]</scope>
</reference>
<sequence length="81" mass="9127">MILFSLFVKPGLNNQSILVTIFILKRCEFQATHVKIIGSCEHESWEICRNGDLPKQISSLVARAESLGLSQAMWSTSRSIF</sequence>
<evidence type="ECO:0000313" key="1">
    <source>
        <dbReference type="EMBL" id="OUR95257.1"/>
    </source>
</evidence>
<dbReference type="Proteomes" id="UP000196531">
    <property type="component" value="Unassembled WGS sequence"/>
</dbReference>
<accession>A0A1Y5F3W8</accession>
<proteinExistence type="predicted"/>
<name>A0A1Y5F3W8_9BACT</name>
<comment type="caution">
    <text evidence="1">The sequence shown here is derived from an EMBL/GenBank/DDBJ whole genome shotgun (WGS) entry which is preliminary data.</text>
</comment>
<gene>
    <name evidence="1" type="ORF">A9Q84_15555</name>
</gene>
<dbReference type="AlphaFoldDB" id="A0A1Y5F3W8"/>
<dbReference type="EMBL" id="MAAO01000008">
    <property type="protein sequence ID" value="OUR95257.1"/>
    <property type="molecule type" value="Genomic_DNA"/>
</dbReference>
<evidence type="ECO:0000313" key="2">
    <source>
        <dbReference type="Proteomes" id="UP000196531"/>
    </source>
</evidence>